<dbReference type="KEGG" id="smon:AWR27_06940"/>
<dbReference type="AlphaFoldDB" id="A0A1P9WUM8"/>
<sequence>MTMEPNPSFPDNVRVVDAKRNVKRSMVDAVVMLVAMTLVLYLIFFQGRRLYLFLDQKWPLGGLIAYALAFLLIVLLGLGTWLYVYDKIRDMFLVRQLNQRGISGTAVVVGHEKDARGEEDQYYVFYQFSPDFVVKYQDETKTKSWYNLPKGTSLSIVFLEQKPEVNKLLELA</sequence>
<accession>A0A1P9WUM8</accession>
<dbReference type="STRING" id="1178516.AWR27_06940"/>
<gene>
    <name evidence="2" type="ORF">AWR27_06940</name>
</gene>
<feature type="transmembrane region" description="Helical" evidence="1">
    <location>
        <begin position="64"/>
        <end position="85"/>
    </location>
</feature>
<name>A0A1P9WUM8_9BACT</name>
<keyword evidence="1" id="KW-0812">Transmembrane</keyword>
<dbReference type="Proteomes" id="UP000187941">
    <property type="component" value="Chromosome"/>
</dbReference>
<evidence type="ECO:0000256" key="1">
    <source>
        <dbReference type="SAM" id="Phobius"/>
    </source>
</evidence>
<evidence type="ECO:0000313" key="3">
    <source>
        <dbReference type="Proteomes" id="UP000187941"/>
    </source>
</evidence>
<proteinExistence type="predicted"/>
<keyword evidence="1" id="KW-0472">Membrane</keyword>
<feature type="transmembrane region" description="Helical" evidence="1">
    <location>
        <begin position="26"/>
        <end position="44"/>
    </location>
</feature>
<dbReference type="EMBL" id="CP014263">
    <property type="protein sequence ID" value="AQG79081.1"/>
    <property type="molecule type" value="Genomic_DNA"/>
</dbReference>
<evidence type="ECO:0000313" key="2">
    <source>
        <dbReference type="EMBL" id="AQG79081.1"/>
    </source>
</evidence>
<protein>
    <recommendedName>
        <fullName evidence="4">DUF3592 domain-containing protein</fullName>
    </recommendedName>
</protein>
<reference evidence="2 3" key="1">
    <citation type="submission" date="2016-01" db="EMBL/GenBank/DDBJ databases">
        <authorList>
            <person name="Oliw E.H."/>
        </authorList>
    </citation>
    <scope>NUCLEOTIDE SEQUENCE [LARGE SCALE GENOMIC DNA]</scope>
    <source>
        <strain evidence="2 3">DY10</strain>
    </source>
</reference>
<keyword evidence="1" id="KW-1133">Transmembrane helix</keyword>
<evidence type="ECO:0008006" key="4">
    <source>
        <dbReference type="Google" id="ProtNLM"/>
    </source>
</evidence>
<keyword evidence="3" id="KW-1185">Reference proteome</keyword>
<organism evidence="2 3">
    <name type="scientific">Spirosoma montaniterrae</name>
    <dbReference type="NCBI Taxonomy" id="1178516"/>
    <lineage>
        <taxon>Bacteria</taxon>
        <taxon>Pseudomonadati</taxon>
        <taxon>Bacteroidota</taxon>
        <taxon>Cytophagia</taxon>
        <taxon>Cytophagales</taxon>
        <taxon>Cytophagaceae</taxon>
        <taxon>Spirosoma</taxon>
    </lineage>
</organism>